<accession>A0AAW0AJS5</accession>
<keyword evidence="2" id="KW-1185">Reference proteome</keyword>
<comment type="caution">
    <text evidence="1">The sequence shown here is derived from an EMBL/GenBank/DDBJ whole genome shotgun (WGS) entry which is preliminary data.</text>
</comment>
<gene>
    <name evidence="1" type="ORF">R3P38DRAFT_3581987</name>
</gene>
<reference evidence="1 2" key="1">
    <citation type="journal article" date="2024" name="J Genomics">
        <title>Draft genome sequencing and assembly of Favolaschia claudopus CIRM-BRFM 2984 isolated from oak limbs.</title>
        <authorList>
            <person name="Navarro D."/>
            <person name="Drula E."/>
            <person name="Chaduli D."/>
            <person name="Cazenave R."/>
            <person name="Ahrendt S."/>
            <person name="Wang J."/>
            <person name="Lipzen A."/>
            <person name="Daum C."/>
            <person name="Barry K."/>
            <person name="Grigoriev I.V."/>
            <person name="Favel A."/>
            <person name="Rosso M.N."/>
            <person name="Martin F."/>
        </authorList>
    </citation>
    <scope>NUCLEOTIDE SEQUENCE [LARGE SCALE GENOMIC DNA]</scope>
    <source>
        <strain evidence="1 2">CIRM-BRFM 2984</strain>
    </source>
</reference>
<protein>
    <submittedName>
        <fullName evidence="1">Uncharacterized protein</fullName>
    </submittedName>
</protein>
<proteinExistence type="predicted"/>
<organism evidence="1 2">
    <name type="scientific">Favolaschia claudopus</name>
    <dbReference type="NCBI Taxonomy" id="2862362"/>
    <lineage>
        <taxon>Eukaryota</taxon>
        <taxon>Fungi</taxon>
        <taxon>Dikarya</taxon>
        <taxon>Basidiomycota</taxon>
        <taxon>Agaricomycotina</taxon>
        <taxon>Agaricomycetes</taxon>
        <taxon>Agaricomycetidae</taxon>
        <taxon>Agaricales</taxon>
        <taxon>Marasmiineae</taxon>
        <taxon>Mycenaceae</taxon>
        <taxon>Favolaschia</taxon>
    </lineage>
</organism>
<dbReference type="EMBL" id="JAWWNJ010000061">
    <property type="protein sequence ID" value="KAK7013114.1"/>
    <property type="molecule type" value="Genomic_DNA"/>
</dbReference>
<evidence type="ECO:0000313" key="1">
    <source>
        <dbReference type="EMBL" id="KAK7013114.1"/>
    </source>
</evidence>
<sequence length="232" mass="25404">MKHKEKYPGIGKTPPLIFLACKNGINLKVSRVESSVPIYVNNLGLQHRPYVFASSAAWPYLQSTVGATKSPKSLTARNGQPGSQVTDRQLRKAINPSRDIAYGPFEAATGLESESAIRTYHLPRIKFGESSDKNLNKVGRLEGVNCQIDRIQVFGSKDSVAWMLPGFSSCCITDKNVSSAVLGVASPYGTMRGTLRVDVGRVSRVISRHRNIRSRNFGLGDGGDHRFTRPEA</sequence>
<evidence type="ECO:0000313" key="2">
    <source>
        <dbReference type="Proteomes" id="UP001362999"/>
    </source>
</evidence>
<dbReference type="AlphaFoldDB" id="A0AAW0AJS5"/>
<dbReference type="Proteomes" id="UP001362999">
    <property type="component" value="Unassembled WGS sequence"/>
</dbReference>
<name>A0AAW0AJS5_9AGAR</name>